<dbReference type="EMBL" id="GBRH01280317">
    <property type="protein sequence ID" value="JAD17578.1"/>
    <property type="molecule type" value="Transcribed_RNA"/>
</dbReference>
<feature type="region of interest" description="Disordered" evidence="1">
    <location>
        <begin position="1"/>
        <end position="53"/>
    </location>
</feature>
<proteinExistence type="predicted"/>
<accession>A0A0A8XXV6</accession>
<sequence length="53" mass="5229">MATASAPPLAPSFCKPSPLPLRISSGRSTGSQVGGVRWESGSGESAIGSRGGK</sequence>
<dbReference type="AlphaFoldDB" id="A0A0A8XXV6"/>
<evidence type="ECO:0000313" key="2">
    <source>
        <dbReference type="EMBL" id="JAD17578.1"/>
    </source>
</evidence>
<reference evidence="2" key="2">
    <citation type="journal article" date="2015" name="Data Brief">
        <title>Shoot transcriptome of the giant reed, Arundo donax.</title>
        <authorList>
            <person name="Barrero R.A."/>
            <person name="Guerrero F.D."/>
            <person name="Moolhuijzen P."/>
            <person name="Goolsby J.A."/>
            <person name="Tidwell J."/>
            <person name="Bellgard S.E."/>
            <person name="Bellgard M.I."/>
        </authorList>
    </citation>
    <scope>NUCLEOTIDE SEQUENCE</scope>
    <source>
        <tissue evidence="2">Shoot tissue taken approximately 20 cm above the soil surface</tissue>
    </source>
</reference>
<evidence type="ECO:0000256" key="1">
    <source>
        <dbReference type="SAM" id="MobiDB-lite"/>
    </source>
</evidence>
<protein>
    <submittedName>
        <fullName evidence="2">Uncharacterized protein</fullName>
    </submittedName>
</protein>
<reference evidence="2" key="1">
    <citation type="submission" date="2014-09" db="EMBL/GenBank/DDBJ databases">
        <authorList>
            <person name="Magalhaes I.L.F."/>
            <person name="Oliveira U."/>
            <person name="Santos F.R."/>
            <person name="Vidigal T.H.D.A."/>
            <person name="Brescovit A.D."/>
            <person name="Santos A.J."/>
        </authorList>
    </citation>
    <scope>NUCLEOTIDE SEQUENCE</scope>
    <source>
        <tissue evidence="2">Shoot tissue taken approximately 20 cm above the soil surface</tissue>
    </source>
</reference>
<organism evidence="2">
    <name type="scientific">Arundo donax</name>
    <name type="common">Giant reed</name>
    <name type="synonym">Donax arundinaceus</name>
    <dbReference type="NCBI Taxonomy" id="35708"/>
    <lineage>
        <taxon>Eukaryota</taxon>
        <taxon>Viridiplantae</taxon>
        <taxon>Streptophyta</taxon>
        <taxon>Embryophyta</taxon>
        <taxon>Tracheophyta</taxon>
        <taxon>Spermatophyta</taxon>
        <taxon>Magnoliopsida</taxon>
        <taxon>Liliopsida</taxon>
        <taxon>Poales</taxon>
        <taxon>Poaceae</taxon>
        <taxon>PACMAD clade</taxon>
        <taxon>Arundinoideae</taxon>
        <taxon>Arundineae</taxon>
        <taxon>Arundo</taxon>
    </lineage>
</organism>
<name>A0A0A8XXV6_ARUDO</name>